<dbReference type="Proteomes" id="UP000003586">
    <property type="component" value="Chromosome"/>
</dbReference>
<organism evidence="3 4">
    <name type="scientific">Niabella soli DSM 19437</name>
    <dbReference type="NCBI Taxonomy" id="929713"/>
    <lineage>
        <taxon>Bacteria</taxon>
        <taxon>Pseudomonadati</taxon>
        <taxon>Bacteroidota</taxon>
        <taxon>Chitinophagia</taxon>
        <taxon>Chitinophagales</taxon>
        <taxon>Chitinophagaceae</taxon>
        <taxon>Niabella</taxon>
    </lineage>
</organism>
<gene>
    <name evidence="3" type="ORF">NIASO_03625</name>
</gene>
<evidence type="ECO:0000313" key="3">
    <source>
        <dbReference type="EMBL" id="AHF14524.1"/>
    </source>
</evidence>
<dbReference type="KEGG" id="nso:NIASO_03625"/>
<dbReference type="InterPro" id="IPR036680">
    <property type="entry name" value="SPOR-like_sf"/>
</dbReference>
<name>W0EZA2_9BACT</name>
<accession>W0EZA2</accession>
<dbReference type="GO" id="GO:0042834">
    <property type="term" value="F:peptidoglycan binding"/>
    <property type="evidence" value="ECO:0007669"/>
    <property type="project" value="InterPro"/>
</dbReference>
<dbReference type="Pfam" id="PF05036">
    <property type="entry name" value="SPOR"/>
    <property type="match status" value="1"/>
</dbReference>
<keyword evidence="4" id="KW-1185">Reference proteome</keyword>
<evidence type="ECO:0000256" key="1">
    <source>
        <dbReference type="SAM" id="SignalP"/>
    </source>
</evidence>
<dbReference type="Gene3D" id="3.30.70.1070">
    <property type="entry name" value="Sporulation related repeat"/>
    <property type="match status" value="1"/>
</dbReference>
<evidence type="ECO:0000313" key="4">
    <source>
        <dbReference type="Proteomes" id="UP000003586"/>
    </source>
</evidence>
<protein>
    <submittedName>
        <fullName evidence="3">Sporulation protein</fullName>
    </submittedName>
</protein>
<dbReference type="AlphaFoldDB" id="W0EZA2"/>
<dbReference type="EMBL" id="CP007035">
    <property type="protein sequence ID" value="AHF14524.1"/>
    <property type="molecule type" value="Genomic_DNA"/>
</dbReference>
<feature type="signal peptide" evidence="1">
    <location>
        <begin position="1"/>
        <end position="18"/>
    </location>
</feature>
<sequence length="145" mass="16203">MKFLIPAVLLLVATGLHAQSDNGSVTVHKDPRADLLLKKQADVNDASTRNSTKRRTASGYRLLVISTNSKQEAIAARTKIYSSFPELKPYMWHQSPYYKVKAGNFTSRKEAQAYQKKLAPYFPAGVFLINDVVEVNPEDNNSSED</sequence>
<feature type="domain" description="SPOR" evidence="2">
    <location>
        <begin position="58"/>
        <end position="119"/>
    </location>
</feature>
<proteinExistence type="predicted"/>
<dbReference type="STRING" id="929713.NIASO_03625"/>
<evidence type="ECO:0000259" key="2">
    <source>
        <dbReference type="Pfam" id="PF05036"/>
    </source>
</evidence>
<feature type="chain" id="PRO_5004788136" evidence="1">
    <location>
        <begin position="19"/>
        <end position="145"/>
    </location>
</feature>
<dbReference type="eggNOG" id="ENOG5033D44">
    <property type="taxonomic scope" value="Bacteria"/>
</dbReference>
<dbReference type="HOGENOM" id="CLU_106289_0_1_10"/>
<dbReference type="InterPro" id="IPR007730">
    <property type="entry name" value="SPOR-like_dom"/>
</dbReference>
<dbReference type="OrthoDB" id="2473397at2"/>
<reference evidence="3 4" key="1">
    <citation type="submission" date="2013-12" db="EMBL/GenBank/DDBJ databases">
        <authorList>
            <consortium name="DOE Joint Genome Institute"/>
            <person name="Eisen J."/>
            <person name="Huntemann M."/>
            <person name="Han J."/>
            <person name="Chen A."/>
            <person name="Kyrpides N."/>
            <person name="Mavromatis K."/>
            <person name="Markowitz V."/>
            <person name="Palaniappan K."/>
            <person name="Ivanova N."/>
            <person name="Schaumberg A."/>
            <person name="Pati A."/>
            <person name="Liolios K."/>
            <person name="Nordberg H.P."/>
            <person name="Cantor M.N."/>
            <person name="Hua S.X."/>
            <person name="Woyke T."/>
        </authorList>
    </citation>
    <scope>NUCLEOTIDE SEQUENCE [LARGE SCALE GENOMIC DNA]</scope>
    <source>
        <strain evidence="4">DSM 19437</strain>
    </source>
</reference>
<dbReference type="SUPFAM" id="SSF110997">
    <property type="entry name" value="Sporulation related repeat"/>
    <property type="match status" value="1"/>
</dbReference>
<keyword evidence="1" id="KW-0732">Signal</keyword>